<feature type="region of interest" description="Disordered" evidence="4">
    <location>
        <begin position="370"/>
        <end position="513"/>
    </location>
</feature>
<dbReference type="STRING" id="930992.A0A0D0ARQ8"/>
<dbReference type="CDD" id="cd15517">
    <property type="entry name" value="PHD_TCF19_like"/>
    <property type="match status" value="1"/>
</dbReference>
<dbReference type="GO" id="GO:0031213">
    <property type="term" value="C:RSF complex"/>
    <property type="evidence" value="ECO:0007669"/>
    <property type="project" value="InterPro"/>
</dbReference>
<evidence type="ECO:0000259" key="5">
    <source>
        <dbReference type="SMART" id="SM00249"/>
    </source>
</evidence>
<evidence type="ECO:0000256" key="3">
    <source>
        <dbReference type="ARBA" id="ARBA00022833"/>
    </source>
</evidence>
<evidence type="ECO:0000256" key="1">
    <source>
        <dbReference type="ARBA" id="ARBA00022723"/>
    </source>
</evidence>
<dbReference type="PROSITE" id="PS01359">
    <property type="entry name" value="ZF_PHD_1"/>
    <property type="match status" value="1"/>
</dbReference>
<feature type="compositionally biased region" description="Pro residues" evidence="4">
    <location>
        <begin position="314"/>
        <end position="323"/>
    </location>
</feature>
<dbReference type="HOGENOM" id="CLU_004503_0_0_1"/>
<feature type="compositionally biased region" description="Acidic residues" evidence="4">
    <location>
        <begin position="441"/>
        <end position="485"/>
    </location>
</feature>
<reference evidence="6 7" key="1">
    <citation type="submission" date="2014-04" db="EMBL/GenBank/DDBJ databases">
        <authorList>
            <consortium name="DOE Joint Genome Institute"/>
            <person name="Kuo A."/>
            <person name="Ruytinx J."/>
            <person name="Rineau F."/>
            <person name="Colpaert J."/>
            <person name="Kohler A."/>
            <person name="Nagy L.G."/>
            <person name="Floudas D."/>
            <person name="Copeland A."/>
            <person name="Barry K.W."/>
            <person name="Cichocki N."/>
            <person name="Veneault-Fourrey C."/>
            <person name="LaButti K."/>
            <person name="Lindquist E.A."/>
            <person name="Lipzen A."/>
            <person name="Lundell T."/>
            <person name="Morin E."/>
            <person name="Murat C."/>
            <person name="Sun H."/>
            <person name="Tunlid A."/>
            <person name="Henrissat B."/>
            <person name="Grigoriev I.V."/>
            <person name="Hibbett D.S."/>
            <person name="Martin F."/>
            <person name="Nordberg H.P."/>
            <person name="Cantor M.N."/>
            <person name="Hua S.X."/>
        </authorList>
    </citation>
    <scope>NUCLEOTIDE SEQUENCE [LARGE SCALE GENOMIC DNA]</scope>
    <source>
        <strain evidence="6 7">UH-Slu-Lm8-n1</strain>
    </source>
</reference>
<feature type="region of interest" description="Disordered" evidence="4">
    <location>
        <begin position="597"/>
        <end position="681"/>
    </location>
</feature>
<reference evidence="7" key="2">
    <citation type="submission" date="2015-01" db="EMBL/GenBank/DDBJ databases">
        <title>Evolutionary Origins and Diversification of the Mycorrhizal Mutualists.</title>
        <authorList>
            <consortium name="DOE Joint Genome Institute"/>
            <consortium name="Mycorrhizal Genomics Consortium"/>
            <person name="Kohler A."/>
            <person name="Kuo A."/>
            <person name="Nagy L.G."/>
            <person name="Floudas D."/>
            <person name="Copeland A."/>
            <person name="Barry K.W."/>
            <person name="Cichocki N."/>
            <person name="Veneault-Fourrey C."/>
            <person name="LaButti K."/>
            <person name="Lindquist E.A."/>
            <person name="Lipzen A."/>
            <person name="Lundell T."/>
            <person name="Morin E."/>
            <person name="Murat C."/>
            <person name="Riley R."/>
            <person name="Ohm R."/>
            <person name="Sun H."/>
            <person name="Tunlid A."/>
            <person name="Henrissat B."/>
            <person name="Grigoriev I.V."/>
            <person name="Hibbett D.S."/>
            <person name="Martin F."/>
        </authorList>
    </citation>
    <scope>NUCLEOTIDE SEQUENCE [LARGE SCALE GENOMIC DNA]</scope>
    <source>
        <strain evidence="7">UH-Slu-Lm8-n1</strain>
    </source>
</reference>
<organism evidence="6 7">
    <name type="scientific">Suillus luteus UH-Slu-Lm8-n1</name>
    <dbReference type="NCBI Taxonomy" id="930992"/>
    <lineage>
        <taxon>Eukaryota</taxon>
        <taxon>Fungi</taxon>
        <taxon>Dikarya</taxon>
        <taxon>Basidiomycota</taxon>
        <taxon>Agaricomycotina</taxon>
        <taxon>Agaricomycetes</taxon>
        <taxon>Agaricomycetidae</taxon>
        <taxon>Boletales</taxon>
        <taxon>Suillineae</taxon>
        <taxon>Suillaceae</taxon>
        <taxon>Suillus</taxon>
    </lineage>
</organism>
<keyword evidence="1" id="KW-0479">Metal-binding</keyword>
<feature type="compositionally biased region" description="Basic and acidic residues" evidence="4">
    <location>
        <begin position="178"/>
        <end position="194"/>
    </location>
</feature>
<dbReference type="PANTHER" id="PTHR14296">
    <property type="entry name" value="REMODELING AND SPACING FACTOR 1"/>
    <property type="match status" value="1"/>
</dbReference>
<dbReference type="EMBL" id="KN835191">
    <property type="protein sequence ID" value="KIK44401.1"/>
    <property type="molecule type" value="Genomic_DNA"/>
</dbReference>
<dbReference type="InParanoid" id="A0A0D0ARQ8"/>
<dbReference type="SUPFAM" id="SSF57903">
    <property type="entry name" value="FYVE/PHD zinc finger"/>
    <property type="match status" value="1"/>
</dbReference>
<gene>
    <name evidence="6" type="ORF">CY34DRAFT_802714</name>
</gene>
<protein>
    <recommendedName>
        <fullName evidence="5">Zinc finger PHD-type domain-containing protein</fullName>
    </recommendedName>
</protein>
<feature type="compositionally biased region" description="Polar residues" evidence="4">
    <location>
        <begin position="878"/>
        <end position="920"/>
    </location>
</feature>
<feature type="domain" description="Zinc finger PHD-type" evidence="5">
    <location>
        <begin position="705"/>
        <end position="762"/>
    </location>
</feature>
<sequence>MPRRTSARLTSSATPQAPSVSFQFPASDADPNILQLRRHWKWAAFSQFFFTFNALFAMSDVTLIDVENDLAYSTDRVLSRIMTRLLVTLTQDRKISVDNWQTALRKQYMRRDPDANPIGPIQQIYTNVAASSRASTAPPHPSDTGEQLVQEDETKSMVHEDGASADGDAVPDDSADAVEVKSEETKIDESKDEVTGPSSEALQDSEQLQQQIDWLDLPTVKKLDSLHTLMEWQFHNPNRLRTQMKDDDENAEWHIEPIGYDAKSNAYWLIGADRLWIQREPPRQTLKRKRLANPNVSKSSGKRSFNKRQRVDPEPGPIPPPTTPARASRRRNQAQAQNSSPSGSRGTRAAKSRANQKLDAQAKDLAEFQRQMARSKSTNARPLTPRRPSGIRVSARLRGNLADDEWQEVPDEWLSPSGHDGTEGEEKTPPNVKARLKTGLETDEDSVSDLTELSEDDDTNEGDAQEEADAEEDEEPDVKDEESEAESVPVPDKPNGKIDVDEEDEELPSLPEGFIEWETICITLEEWENFPEQFEKATHYAEKSLYKVLTQSIVPAITAELREVEKKKRKEEAVVHRKRSSRIAIKESEKEQELLAAKKRAEEDEKMSRARRAEARRQKEEADRIKRENAREQRRKERESKQVGEPEADNSAHALIDVVSQGPSSSTIPPGQMGKFPTLSVPIPVNGSGAASSGSRTPAEDWELECEICGRQGINRDDGVPIVCCGRCLKWQHIGCHDQRDVLAGRPKRNWDAEDFKCRRCRASGSRASSFSSSQLPTPTDLKTVYGPVGTQPYYSSQQSYSHDRYPNGSYYAGGATSGRYSYEHQSDIRSSGMPPQSYTHAPRTPGVTFAHYQPQQGGFSTSRPSYSIQEPVPITQQTRFPQSTSPVTGVSQYPGSFQTHPSPHVQVQPQHRWQPSSYSRGDASYSMNAVVPPSPYTTQQQPYYPGTSSSSPSVPFSQMHGTNHQSVSQYSGYPHAAPYQQSR</sequence>
<feature type="compositionally biased region" description="Basic and acidic residues" evidence="4">
    <location>
        <begin position="152"/>
        <end position="162"/>
    </location>
</feature>
<feature type="compositionally biased region" description="Polar residues" evidence="4">
    <location>
        <begin position="7"/>
        <end position="21"/>
    </location>
</feature>
<keyword evidence="2" id="KW-0863">Zinc-finger</keyword>
<dbReference type="InterPro" id="IPR028938">
    <property type="entry name" value="Rsf1-like"/>
</dbReference>
<dbReference type="Gene3D" id="3.30.40.10">
    <property type="entry name" value="Zinc/RING finger domain, C3HC4 (zinc finger)"/>
    <property type="match status" value="1"/>
</dbReference>
<dbReference type="AlphaFoldDB" id="A0A0D0ARQ8"/>
<dbReference type="SMART" id="SM00249">
    <property type="entry name" value="PHD"/>
    <property type="match status" value="1"/>
</dbReference>
<dbReference type="Proteomes" id="UP000054485">
    <property type="component" value="Unassembled WGS sequence"/>
</dbReference>
<accession>A0A0D0ARQ8</accession>
<feature type="compositionally biased region" description="Low complexity" evidence="4">
    <location>
        <begin position="937"/>
        <end position="959"/>
    </location>
</feature>
<feature type="region of interest" description="Disordered" evidence="4">
    <location>
        <begin position="285"/>
        <end position="357"/>
    </location>
</feature>
<evidence type="ECO:0000313" key="6">
    <source>
        <dbReference type="EMBL" id="KIK44401.1"/>
    </source>
</evidence>
<proteinExistence type="predicted"/>
<feature type="compositionally biased region" description="Polar residues" evidence="4">
    <location>
        <begin position="960"/>
        <end position="972"/>
    </location>
</feature>
<dbReference type="GO" id="GO:0006355">
    <property type="term" value="P:regulation of DNA-templated transcription"/>
    <property type="evidence" value="ECO:0007669"/>
    <property type="project" value="InterPro"/>
</dbReference>
<evidence type="ECO:0000256" key="2">
    <source>
        <dbReference type="ARBA" id="ARBA00022771"/>
    </source>
</evidence>
<feature type="region of interest" description="Disordered" evidence="4">
    <location>
        <begin position="130"/>
        <end position="207"/>
    </location>
</feature>
<feature type="compositionally biased region" description="Polar residues" evidence="4">
    <location>
        <begin position="372"/>
        <end position="381"/>
    </location>
</feature>
<dbReference type="InterPro" id="IPR019786">
    <property type="entry name" value="Zinc_finger_PHD-type_CS"/>
</dbReference>
<evidence type="ECO:0000313" key="7">
    <source>
        <dbReference type="Proteomes" id="UP000054485"/>
    </source>
</evidence>
<feature type="region of interest" description="Disordered" evidence="4">
    <location>
        <begin position="1"/>
        <end position="21"/>
    </location>
</feature>
<feature type="compositionally biased region" description="Polar residues" evidence="4">
    <location>
        <begin position="196"/>
        <end position="207"/>
    </location>
</feature>
<dbReference type="InterPro" id="IPR011011">
    <property type="entry name" value="Znf_FYVE_PHD"/>
</dbReference>
<name>A0A0D0ARQ8_9AGAM</name>
<evidence type="ECO:0000256" key="4">
    <source>
        <dbReference type="SAM" id="MobiDB-lite"/>
    </source>
</evidence>
<feature type="region of interest" description="Disordered" evidence="4">
    <location>
        <begin position="878"/>
        <end position="984"/>
    </location>
</feature>
<dbReference type="OrthoDB" id="303107at2759"/>
<dbReference type="PANTHER" id="PTHR14296:SF3">
    <property type="entry name" value="DIKAR, ISOFORM F"/>
    <property type="match status" value="1"/>
</dbReference>
<feature type="compositionally biased region" description="Acidic residues" evidence="4">
    <location>
        <begin position="402"/>
        <end position="411"/>
    </location>
</feature>
<dbReference type="InterPro" id="IPR001965">
    <property type="entry name" value="Znf_PHD"/>
</dbReference>
<dbReference type="InterPro" id="IPR013083">
    <property type="entry name" value="Znf_RING/FYVE/PHD"/>
</dbReference>
<feature type="compositionally biased region" description="Basic and acidic residues" evidence="4">
    <location>
        <begin position="599"/>
        <end position="644"/>
    </location>
</feature>
<dbReference type="GO" id="GO:0008270">
    <property type="term" value="F:zinc ion binding"/>
    <property type="evidence" value="ECO:0007669"/>
    <property type="project" value="UniProtKB-KW"/>
</dbReference>
<keyword evidence="7" id="KW-1185">Reference proteome</keyword>
<keyword evidence="3" id="KW-0862">Zinc</keyword>